<keyword evidence="1" id="KW-0540">Nuclease</keyword>
<sequence length="140" mass="16378">MKLNKKQRAELRMKFGGRCAYCGCELPEKGWHADHVEAIHRKLEIDEEARSQGKWKLKQTGESYRPQHDTLENMNPACAPCNLFKSVFDIEEFRNQIQLQAERGLRTSVNFRTAERFGLVEVVNKPVVFWFERYQEGAMA</sequence>
<protein>
    <submittedName>
        <fullName evidence="1">HNH endonuclease</fullName>
    </submittedName>
</protein>
<keyword evidence="1" id="KW-0255">Endonuclease</keyword>
<proteinExistence type="predicted"/>
<gene>
    <name evidence="1" type="ORF">NCTC10005_03164</name>
</gene>
<dbReference type="EMBL" id="UGJB01000004">
    <property type="protein sequence ID" value="STQ10418.1"/>
    <property type="molecule type" value="Genomic_DNA"/>
</dbReference>
<name>A0A0M7GLM2_ENTCL</name>
<dbReference type="CDD" id="cd00085">
    <property type="entry name" value="HNHc"/>
    <property type="match status" value="1"/>
</dbReference>
<dbReference type="RefSeq" id="WP_044157995.1">
    <property type="nucleotide sequence ID" value="NZ_CP056776.1"/>
</dbReference>
<accession>A0A0M7GLM2</accession>
<evidence type="ECO:0000313" key="1">
    <source>
        <dbReference type="EMBL" id="STQ10418.1"/>
    </source>
</evidence>
<organism evidence="1 2">
    <name type="scientific">Enterobacter cloacae</name>
    <dbReference type="NCBI Taxonomy" id="550"/>
    <lineage>
        <taxon>Bacteria</taxon>
        <taxon>Pseudomonadati</taxon>
        <taxon>Pseudomonadota</taxon>
        <taxon>Gammaproteobacteria</taxon>
        <taxon>Enterobacterales</taxon>
        <taxon>Enterobacteriaceae</taxon>
        <taxon>Enterobacter</taxon>
        <taxon>Enterobacter cloacae complex</taxon>
    </lineage>
</organism>
<dbReference type="GO" id="GO:0004519">
    <property type="term" value="F:endonuclease activity"/>
    <property type="evidence" value="ECO:0007669"/>
    <property type="project" value="UniProtKB-KW"/>
</dbReference>
<dbReference type="InterPro" id="IPR003615">
    <property type="entry name" value="HNH_nuc"/>
</dbReference>
<dbReference type="Proteomes" id="UP000255106">
    <property type="component" value="Unassembled WGS sequence"/>
</dbReference>
<evidence type="ECO:0000313" key="2">
    <source>
        <dbReference type="Proteomes" id="UP000255106"/>
    </source>
</evidence>
<keyword evidence="1" id="KW-0378">Hydrolase</keyword>
<dbReference type="Gene3D" id="1.10.30.50">
    <property type="match status" value="1"/>
</dbReference>
<dbReference type="AlphaFoldDB" id="A0A0M7GLM2"/>
<reference evidence="1 2" key="1">
    <citation type="submission" date="2018-06" db="EMBL/GenBank/DDBJ databases">
        <authorList>
            <consortium name="Pathogen Informatics"/>
            <person name="Doyle S."/>
        </authorList>
    </citation>
    <scope>NUCLEOTIDE SEQUENCE [LARGE SCALE GENOMIC DNA]</scope>
    <source>
        <strain evidence="1 2">NCTC10005</strain>
    </source>
</reference>